<dbReference type="eggNOG" id="ENOG502ZCF6">
    <property type="taxonomic scope" value="Bacteria"/>
</dbReference>
<proteinExistence type="predicted"/>
<feature type="region of interest" description="Disordered" evidence="1">
    <location>
        <begin position="104"/>
        <end position="133"/>
    </location>
</feature>
<evidence type="ECO:0000313" key="3">
    <source>
        <dbReference type="Proteomes" id="UP000076404"/>
    </source>
</evidence>
<protein>
    <recommendedName>
        <fullName evidence="4">Nucleotide-binding protein</fullName>
    </recommendedName>
</protein>
<dbReference type="STRING" id="1379270.GEMMAAP_18645"/>
<reference evidence="2 3" key="2">
    <citation type="journal article" date="2016" name="Environ. Microbiol. Rep.">
        <title>Metagenomic evidence for the presence of phototrophic Gemmatimonadetes bacteria in diverse environments.</title>
        <authorList>
            <person name="Zeng Y."/>
            <person name="Baumbach J."/>
            <person name="Barbosa E.G."/>
            <person name="Azevedo V."/>
            <person name="Zhang C."/>
            <person name="Koblizek M."/>
        </authorList>
    </citation>
    <scope>NUCLEOTIDE SEQUENCE [LARGE SCALE GENOMIC DNA]</scope>
    <source>
        <strain evidence="2 3">AP64</strain>
    </source>
</reference>
<sequence>MVLCAVGCADKTPSAQKPVGKAGLVAVAPGGTITGTLLEQIPVDPYSYVRLETPGGEVWAAVNQDSLTVGQSVTVYNVMLMEQFESKTLKRTFGRIYFGALEPPASAPTGPGDAPPAGRGGESVGAPPASDANVGTVARATGANAFAIGELWAQQAQRTGTTVSVRGVVVKYNAGVMGKNWIHLQDGTGSAASGTHDLTATSMGTAAVGDTVTVTGVVRRNRDFGAGYTYALLLEDATVVK</sequence>
<dbReference type="EMBL" id="CP011454">
    <property type="protein sequence ID" value="AMW07019.1"/>
    <property type="molecule type" value="Genomic_DNA"/>
</dbReference>
<organism evidence="2 3">
    <name type="scientific">Gemmatimonas phototrophica</name>
    <dbReference type="NCBI Taxonomy" id="1379270"/>
    <lineage>
        <taxon>Bacteria</taxon>
        <taxon>Pseudomonadati</taxon>
        <taxon>Gemmatimonadota</taxon>
        <taxon>Gemmatimonadia</taxon>
        <taxon>Gemmatimonadales</taxon>
        <taxon>Gemmatimonadaceae</taxon>
        <taxon>Gemmatimonas</taxon>
    </lineage>
</organism>
<keyword evidence="3" id="KW-1185">Reference proteome</keyword>
<evidence type="ECO:0000256" key="1">
    <source>
        <dbReference type="SAM" id="MobiDB-lite"/>
    </source>
</evidence>
<gene>
    <name evidence="2" type="ORF">GEMMAAP_18645</name>
</gene>
<dbReference type="KEGG" id="gph:GEMMAAP_18645"/>
<accession>A0A143BPN4</accession>
<reference evidence="2 3" key="1">
    <citation type="journal article" date="2014" name="Proc. Natl. Acad. Sci. U.S.A.">
        <title>Functional type 2 photosynthetic reaction centers found in the rare bacterial phylum Gemmatimonadetes.</title>
        <authorList>
            <person name="Zeng Y."/>
            <person name="Feng F."/>
            <person name="Medova H."/>
            <person name="Dean J."/>
            <person name="Koblizek M."/>
        </authorList>
    </citation>
    <scope>NUCLEOTIDE SEQUENCE [LARGE SCALE GENOMIC DNA]</scope>
    <source>
        <strain evidence="2 3">AP64</strain>
    </source>
</reference>
<dbReference type="Proteomes" id="UP000076404">
    <property type="component" value="Chromosome"/>
</dbReference>
<evidence type="ECO:0008006" key="4">
    <source>
        <dbReference type="Google" id="ProtNLM"/>
    </source>
</evidence>
<name>A0A143BPN4_9BACT</name>
<feature type="compositionally biased region" description="Low complexity" evidence="1">
    <location>
        <begin position="104"/>
        <end position="117"/>
    </location>
</feature>
<evidence type="ECO:0000313" key="2">
    <source>
        <dbReference type="EMBL" id="AMW07019.1"/>
    </source>
</evidence>
<dbReference type="AlphaFoldDB" id="A0A143BPN4"/>